<dbReference type="PROSITE" id="PS50893">
    <property type="entry name" value="ABC_TRANSPORTER_2"/>
    <property type="match status" value="2"/>
</dbReference>
<keyword evidence="3" id="KW-0067">ATP-binding</keyword>
<dbReference type="Pfam" id="PF12848">
    <property type="entry name" value="ABC_tran_Xtn"/>
    <property type="match status" value="1"/>
</dbReference>
<feature type="domain" description="ABC transporter" evidence="4">
    <location>
        <begin position="53"/>
        <end position="392"/>
    </location>
</feature>
<dbReference type="InterPro" id="IPR003593">
    <property type="entry name" value="AAA+_ATPase"/>
</dbReference>
<reference evidence="5 6" key="1">
    <citation type="submission" date="2016-03" db="EMBL/GenBank/DDBJ databases">
        <title>Comparative genomics of Pseudogymnoascus destructans, the fungus causing white-nose syndrome of bats.</title>
        <authorList>
            <person name="Palmer J.M."/>
            <person name="Drees K.P."/>
            <person name="Foster J.T."/>
            <person name="Lindner D.L."/>
        </authorList>
    </citation>
    <scope>NUCLEOTIDE SEQUENCE [LARGE SCALE GENOMIC DNA]</scope>
    <source>
        <strain evidence="5 6">UAMH 10579</strain>
    </source>
</reference>
<proteinExistence type="predicted"/>
<dbReference type="FunFam" id="3.40.50.300:FF:003119">
    <property type="entry name" value="ABC ATPase, putative (AFU_orthologue AFUA_1G16440)"/>
    <property type="match status" value="1"/>
</dbReference>
<dbReference type="InterPro" id="IPR027417">
    <property type="entry name" value="P-loop_NTPase"/>
</dbReference>
<dbReference type="Gene3D" id="3.40.50.300">
    <property type="entry name" value="P-loop containing nucleotide triphosphate hydrolases"/>
    <property type="match status" value="2"/>
</dbReference>
<sequence>MTNIADDESTEAIIVASCKQTRFHISDTDKSTEIDIAGLSLGIAPSGAAGKAKKGKGKTASAQEKELLVNAELRLKSGIHYALLGRNGSGKSTILRALADRIIPGLPPSLRVAILQQTSTDAENLSPAKDGPSTSAPEDTTVLQHVIEGDQSRTALIQDLQALAGTDSDREDVIKQVRRYRQMRYNRLNRDLLEVQNNAYRRSGARGSQARKDLIAFEKEVAEATEKLAEEIADPDSPAIQDEFLTASSLLVDLEAELETMPLPALETRARSILTALGFTEATLAKSIPTLSGGWRMRAALARALLQKADLLILDEPTNFLDLRAIIWLQSHLIALRDSQAGTTVLLVSHDREFVDSVAEEVILVKEQSLEYFRGNLSAYEEDFRSRVLNLTRMQEAQGKETARLEKSIRETIKVGKKTGDDNKLRMAKSRQKRLEDGAGMQVNEKGQRFKLSDRMGWFDSKHAAIEIPKDEQGVAISLPPAPDLRFPGPLISLEDVSYRYAPTSPLVLQNITLSLHFGDRIGIVGLNGGGKTTLLNLLTESLRPNKGVVTRHPRLKLGYYSQHAVEDLQTLGRADAGLTALRLLAEDSAGELAEQEMRGLLGSFGLQGRTASDVPIAKLSGGQLVRLALVRILWSRPNLLILDEVTTHLDYRTVIALGEALIDYNGAVVLVTHDRYLVRRVVEGEVFTDDGDDEGGRGEEEEDNRRRVVYSLSGGKMKVLEKGMEGFVRVMEKRVAKMGI</sequence>
<name>A0A1B8GA59_9PEZI</name>
<organism evidence="5 6">
    <name type="scientific">Pseudogymnoascus verrucosus</name>
    <dbReference type="NCBI Taxonomy" id="342668"/>
    <lineage>
        <taxon>Eukaryota</taxon>
        <taxon>Fungi</taxon>
        <taxon>Dikarya</taxon>
        <taxon>Ascomycota</taxon>
        <taxon>Pezizomycotina</taxon>
        <taxon>Leotiomycetes</taxon>
        <taxon>Thelebolales</taxon>
        <taxon>Thelebolaceae</taxon>
        <taxon>Pseudogymnoascus</taxon>
    </lineage>
</organism>
<dbReference type="PROSITE" id="PS00211">
    <property type="entry name" value="ABC_TRANSPORTER_1"/>
    <property type="match status" value="2"/>
</dbReference>
<evidence type="ECO:0000259" key="4">
    <source>
        <dbReference type="PROSITE" id="PS50893"/>
    </source>
</evidence>
<dbReference type="GO" id="GO:0005524">
    <property type="term" value="F:ATP binding"/>
    <property type="evidence" value="ECO:0007669"/>
    <property type="project" value="UniProtKB-KW"/>
</dbReference>
<evidence type="ECO:0000313" key="6">
    <source>
        <dbReference type="Proteomes" id="UP000091956"/>
    </source>
</evidence>
<keyword evidence="1" id="KW-0677">Repeat</keyword>
<dbReference type="OrthoDB" id="2110130at2759"/>
<dbReference type="GO" id="GO:0016887">
    <property type="term" value="F:ATP hydrolysis activity"/>
    <property type="evidence" value="ECO:0007669"/>
    <property type="project" value="InterPro"/>
</dbReference>
<keyword evidence="6" id="KW-1185">Reference proteome</keyword>
<dbReference type="Pfam" id="PF00005">
    <property type="entry name" value="ABC_tran"/>
    <property type="match status" value="2"/>
</dbReference>
<dbReference type="InterPro" id="IPR003439">
    <property type="entry name" value="ABC_transporter-like_ATP-bd"/>
</dbReference>
<dbReference type="SUPFAM" id="SSF52540">
    <property type="entry name" value="P-loop containing nucleoside triphosphate hydrolases"/>
    <property type="match status" value="2"/>
</dbReference>
<evidence type="ECO:0000313" key="5">
    <source>
        <dbReference type="EMBL" id="OBT92729.1"/>
    </source>
</evidence>
<dbReference type="EMBL" id="KV460263">
    <property type="protein sequence ID" value="OBT92729.1"/>
    <property type="molecule type" value="Genomic_DNA"/>
</dbReference>
<dbReference type="AlphaFoldDB" id="A0A1B8GA59"/>
<dbReference type="InterPro" id="IPR017871">
    <property type="entry name" value="ABC_transporter-like_CS"/>
</dbReference>
<accession>A0A1B8GA59</accession>
<dbReference type="CDD" id="cd03221">
    <property type="entry name" value="ABCF_EF-3"/>
    <property type="match status" value="1"/>
</dbReference>
<protein>
    <recommendedName>
        <fullName evidence="4">ABC transporter domain-containing protein</fullName>
    </recommendedName>
</protein>
<gene>
    <name evidence="5" type="ORF">VE01_09713</name>
</gene>
<dbReference type="InterPro" id="IPR032781">
    <property type="entry name" value="ABC_tran_Xtn"/>
</dbReference>
<dbReference type="SMART" id="SM00382">
    <property type="entry name" value="AAA"/>
    <property type="match status" value="2"/>
</dbReference>
<dbReference type="GeneID" id="28843099"/>
<keyword evidence="2" id="KW-0547">Nucleotide-binding</keyword>
<dbReference type="RefSeq" id="XP_018126462.1">
    <property type="nucleotide sequence ID" value="XM_018279125.2"/>
</dbReference>
<dbReference type="PANTHER" id="PTHR19211:SF135">
    <property type="entry name" value="ATPASE, PUTATIVE (AFU_ORTHOLOGUE AFUA_1G16440)-RELATED"/>
    <property type="match status" value="1"/>
</dbReference>
<dbReference type="PANTHER" id="PTHR19211">
    <property type="entry name" value="ATP-BINDING TRANSPORT PROTEIN-RELATED"/>
    <property type="match status" value="1"/>
</dbReference>
<dbReference type="InterPro" id="IPR050611">
    <property type="entry name" value="ABCF"/>
</dbReference>
<evidence type="ECO:0000256" key="2">
    <source>
        <dbReference type="ARBA" id="ARBA00022741"/>
    </source>
</evidence>
<dbReference type="STRING" id="342668.A0A1B8GA59"/>
<evidence type="ECO:0000256" key="1">
    <source>
        <dbReference type="ARBA" id="ARBA00022737"/>
    </source>
</evidence>
<dbReference type="Proteomes" id="UP000091956">
    <property type="component" value="Unassembled WGS sequence"/>
</dbReference>
<evidence type="ECO:0000256" key="3">
    <source>
        <dbReference type="ARBA" id="ARBA00022840"/>
    </source>
</evidence>
<reference evidence="6" key="2">
    <citation type="journal article" date="2018" name="Nat. Commun.">
        <title>Extreme sensitivity to ultraviolet light in the fungal pathogen causing white-nose syndrome of bats.</title>
        <authorList>
            <person name="Palmer J.M."/>
            <person name="Drees K.P."/>
            <person name="Foster J.T."/>
            <person name="Lindner D.L."/>
        </authorList>
    </citation>
    <scope>NUCLEOTIDE SEQUENCE [LARGE SCALE GENOMIC DNA]</scope>
    <source>
        <strain evidence="6">UAMH 10579</strain>
    </source>
</reference>
<feature type="domain" description="ABC transporter" evidence="4">
    <location>
        <begin position="492"/>
        <end position="716"/>
    </location>
</feature>